<dbReference type="EMBL" id="JAKRKC020000001">
    <property type="protein sequence ID" value="MCK2213666.1"/>
    <property type="molecule type" value="Genomic_DNA"/>
</dbReference>
<evidence type="ECO:0000256" key="1">
    <source>
        <dbReference type="SAM" id="MobiDB-lite"/>
    </source>
</evidence>
<name>A0ABT0FN03_9ACTN</name>
<evidence type="ECO:0008006" key="5">
    <source>
        <dbReference type="Google" id="ProtNLM"/>
    </source>
</evidence>
<feature type="region of interest" description="Disordered" evidence="1">
    <location>
        <begin position="1"/>
        <end position="44"/>
    </location>
</feature>
<evidence type="ECO:0000313" key="4">
    <source>
        <dbReference type="Proteomes" id="UP001317259"/>
    </source>
</evidence>
<dbReference type="Proteomes" id="UP001317259">
    <property type="component" value="Unassembled WGS sequence"/>
</dbReference>
<protein>
    <recommendedName>
        <fullName evidence="5">Integral membrane protein</fullName>
    </recommendedName>
</protein>
<feature type="region of interest" description="Disordered" evidence="1">
    <location>
        <begin position="300"/>
        <end position="322"/>
    </location>
</feature>
<keyword evidence="4" id="KW-1185">Reference proteome</keyword>
<comment type="caution">
    <text evidence="3">The sequence shown here is derived from an EMBL/GenBank/DDBJ whole genome shotgun (WGS) entry which is preliminary data.</text>
</comment>
<feature type="compositionally biased region" description="Acidic residues" evidence="1">
    <location>
        <begin position="1"/>
        <end position="12"/>
    </location>
</feature>
<reference evidence="3 4" key="1">
    <citation type="submission" date="2022-04" db="EMBL/GenBank/DDBJ databases">
        <title>Genome draft of Actinomadura sp. ATCC 31491.</title>
        <authorList>
            <person name="Shi X."/>
            <person name="Du Y."/>
        </authorList>
    </citation>
    <scope>NUCLEOTIDE SEQUENCE [LARGE SCALE GENOMIC DNA]</scope>
    <source>
        <strain evidence="3 4">ATCC 31491</strain>
    </source>
</reference>
<feature type="compositionally biased region" description="Low complexity" evidence="1">
    <location>
        <begin position="300"/>
        <end position="316"/>
    </location>
</feature>
<evidence type="ECO:0000256" key="2">
    <source>
        <dbReference type="SAM" id="Phobius"/>
    </source>
</evidence>
<keyword evidence="2" id="KW-0812">Transmembrane</keyword>
<proteinExistence type="predicted"/>
<gene>
    <name evidence="3" type="ORF">MF672_007660</name>
</gene>
<keyword evidence="2" id="KW-1133">Transmembrane helix</keyword>
<dbReference type="RefSeq" id="WP_242371912.1">
    <property type="nucleotide sequence ID" value="NZ_JAKRKC020000001.1"/>
</dbReference>
<accession>A0ABT0FN03</accession>
<keyword evidence="2" id="KW-0472">Membrane</keyword>
<sequence length="322" mass="34420">MPEAPDWIDEPIVDPAAPARTARRAAGRRTGGGEPGQGESEPPPWVRWALRAGAVVTVVSGALFTMAAHRTDGEAAAMSAVTVVVVTMVLIGLSRPGMGYRRSRPRPAPECVVVPAELDRAALELLARARRAVTDVRGSRAYRLGLLDTAACDVVLPERLWEIARLLRAHTGLRAEQAGAYTALARLRAEQAATLAAPGEPRAQHPAAEDPAQELAAVLDAQRDALASSVAFTARRVRELEDYARSVRAADLALHAHDRQRGNDRYRDLLASAHDTDEVRRLTAHATTLTATLHQSLATDSLATGPVTTGPVTTGPGERRPR</sequence>
<evidence type="ECO:0000313" key="3">
    <source>
        <dbReference type="EMBL" id="MCK2213666.1"/>
    </source>
</evidence>
<organism evidence="3 4">
    <name type="scientific">Actinomadura luzonensis</name>
    <dbReference type="NCBI Taxonomy" id="2805427"/>
    <lineage>
        <taxon>Bacteria</taxon>
        <taxon>Bacillati</taxon>
        <taxon>Actinomycetota</taxon>
        <taxon>Actinomycetes</taxon>
        <taxon>Streptosporangiales</taxon>
        <taxon>Thermomonosporaceae</taxon>
        <taxon>Actinomadura</taxon>
    </lineage>
</organism>
<feature type="transmembrane region" description="Helical" evidence="2">
    <location>
        <begin position="75"/>
        <end position="94"/>
    </location>
</feature>